<keyword evidence="4" id="KW-0808">Transferase</keyword>
<evidence type="ECO:0000256" key="1">
    <source>
        <dbReference type="ARBA" id="ARBA00005801"/>
    </source>
</evidence>
<evidence type="ECO:0000259" key="3">
    <source>
        <dbReference type="Pfam" id="PF01478"/>
    </source>
</evidence>
<dbReference type="GO" id="GO:0005886">
    <property type="term" value="C:plasma membrane"/>
    <property type="evidence" value="ECO:0007669"/>
    <property type="project" value="TreeGrafter"/>
</dbReference>
<dbReference type="InterPro" id="IPR050882">
    <property type="entry name" value="Prepilin_peptidase/N-MTase"/>
</dbReference>
<organism evidence="4 5">
    <name type="scientific">Thermostaphylospora chromogena</name>
    <dbReference type="NCBI Taxonomy" id="35622"/>
    <lineage>
        <taxon>Bacteria</taxon>
        <taxon>Bacillati</taxon>
        <taxon>Actinomycetota</taxon>
        <taxon>Actinomycetes</taxon>
        <taxon>Streptosporangiales</taxon>
        <taxon>Thermomonosporaceae</taxon>
        <taxon>Thermostaphylospora</taxon>
    </lineage>
</organism>
<dbReference type="GO" id="GO:0008168">
    <property type="term" value="F:methyltransferase activity"/>
    <property type="evidence" value="ECO:0007669"/>
    <property type="project" value="UniProtKB-KW"/>
</dbReference>
<dbReference type="STRING" id="35622.SAMN04489764_4851"/>
<dbReference type="Proteomes" id="UP000217103">
    <property type="component" value="Unassembled WGS sequence"/>
</dbReference>
<feature type="transmembrane region" description="Helical" evidence="2">
    <location>
        <begin position="204"/>
        <end position="222"/>
    </location>
</feature>
<dbReference type="PANTHER" id="PTHR30487:SF0">
    <property type="entry name" value="PREPILIN LEADER PEPTIDASE_N-METHYLTRANSFERASE-RELATED"/>
    <property type="match status" value="1"/>
</dbReference>
<keyword evidence="2" id="KW-0812">Transmembrane</keyword>
<name>A0A1H1HUX8_9ACTN</name>
<keyword evidence="4" id="KW-0489">Methyltransferase</keyword>
<dbReference type="AlphaFoldDB" id="A0A1H1HUX8"/>
<dbReference type="Gene3D" id="1.20.120.1220">
    <property type="match status" value="1"/>
</dbReference>
<gene>
    <name evidence="4" type="ORF">SAMN04489764_4851</name>
</gene>
<accession>A0A1H1HUX8</accession>
<dbReference type="Pfam" id="PF01478">
    <property type="entry name" value="Peptidase_A24"/>
    <property type="match status" value="1"/>
</dbReference>
<feature type="transmembrane region" description="Helical" evidence="2">
    <location>
        <begin position="101"/>
        <end position="119"/>
    </location>
</feature>
<feature type="transmembrane region" description="Helical" evidence="2">
    <location>
        <begin position="166"/>
        <end position="192"/>
    </location>
</feature>
<feature type="transmembrane region" description="Helical" evidence="2">
    <location>
        <begin position="74"/>
        <end position="95"/>
    </location>
</feature>
<dbReference type="GO" id="GO:0032259">
    <property type="term" value="P:methylation"/>
    <property type="evidence" value="ECO:0007669"/>
    <property type="project" value="UniProtKB-KW"/>
</dbReference>
<keyword evidence="2" id="KW-0472">Membrane</keyword>
<dbReference type="RefSeq" id="WP_165634866.1">
    <property type="nucleotide sequence ID" value="NZ_FNKK01000002.1"/>
</dbReference>
<reference evidence="4 5" key="1">
    <citation type="submission" date="2016-10" db="EMBL/GenBank/DDBJ databases">
        <authorList>
            <person name="de Groot N.N."/>
        </authorList>
    </citation>
    <scope>NUCLEOTIDE SEQUENCE [LARGE SCALE GENOMIC DNA]</scope>
    <source>
        <strain evidence="4 5">DSM 43794</strain>
    </source>
</reference>
<evidence type="ECO:0000313" key="4">
    <source>
        <dbReference type="EMBL" id="SDR29223.1"/>
    </source>
</evidence>
<dbReference type="GO" id="GO:0006465">
    <property type="term" value="P:signal peptide processing"/>
    <property type="evidence" value="ECO:0007669"/>
    <property type="project" value="TreeGrafter"/>
</dbReference>
<evidence type="ECO:0000313" key="5">
    <source>
        <dbReference type="Proteomes" id="UP000217103"/>
    </source>
</evidence>
<dbReference type="EMBL" id="FNKK01000002">
    <property type="protein sequence ID" value="SDR29223.1"/>
    <property type="molecule type" value="Genomic_DNA"/>
</dbReference>
<feature type="transmembrane region" description="Helical" evidence="2">
    <location>
        <begin position="126"/>
        <end position="146"/>
    </location>
</feature>
<sequence>MVTVALVVGAAVAAGPWQRAQVAAAAAYPGPYAPHPRLPVGAAETATAVLLGCLVLSGAHRLTGPQWAAAAAELAAFAWLGVVAVPLAAVDAAVFRLPDRLTALAYAGTLAPLTLAALAAQRHDDLLRAVLGGLAMSAFYLLLFLINPEGTGLGDVKLGAALGTALGWLGWIPLVAGAFLAYLGAALYGLALMAARRARRTSEIPFGPFMLLGAFAVIMTGAP</sequence>
<dbReference type="InterPro" id="IPR000045">
    <property type="entry name" value="Prepilin_IV_endopep_pep"/>
</dbReference>
<protein>
    <submittedName>
        <fullName evidence="4">Leader peptidase (Prepilin peptidase) / N-methyltransferase</fullName>
    </submittedName>
</protein>
<keyword evidence="2" id="KW-1133">Transmembrane helix</keyword>
<evidence type="ECO:0000256" key="2">
    <source>
        <dbReference type="SAM" id="Phobius"/>
    </source>
</evidence>
<comment type="similarity">
    <text evidence="1">Belongs to the peptidase A24 family.</text>
</comment>
<feature type="domain" description="Prepilin type IV endopeptidase peptidase" evidence="3">
    <location>
        <begin position="83"/>
        <end position="184"/>
    </location>
</feature>
<keyword evidence="5" id="KW-1185">Reference proteome</keyword>
<dbReference type="GO" id="GO:0004190">
    <property type="term" value="F:aspartic-type endopeptidase activity"/>
    <property type="evidence" value="ECO:0007669"/>
    <property type="project" value="InterPro"/>
</dbReference>
<dbReference type="PANTHER" id="PTHR30487">
    <property type="entry name" value="TYPE 4 PREPILIN-LIKE PROTEINS LEADER PEPTIDE-PROCESSING ENZYME"/>
    <property type="match status" value="1"/>
</dbReference>
<proteinExistence type="inferred from homology"/>
<feature type="transmembrane region" description="Helical" evidence="2">
    <location>
        <begin position="41"/>
        <end position="62"/>
    </location>
</feature>